<proteinExistence type="predicted"/>
<evidence type="ECO:0000313" key="3">
    <source>
        <dbReference type="Proteomes" id="UP000284842"/>
    </source>
</evidence>
<name>A0A409YJ69_9AGAR</name>
<dbReference type="InParanoid" id="A0A409YJ69"/>
<feature type="compositionally biased region" description="Basic residues" evidence="1">
    <location>
        <begin position="314"/>
        <end position="324"/>
    </location>
</feature>
<dbReference type="Proteomes" id="UP000284842">
    <property type="component" value="Unassembled WGS sequence"/>
</dbReference>
<keyword evidence="3" id="KW-1185">Reference proteome</keyword>
<reference evidence="2 3" key="1">
    <citation type="journal article" date="2018" name="Evol. Lett.">
        <title>Horizontal gene cluster transfer increased hallucinogenic mushroom diversity.</title>
        <authorList>
            <person name="Reynolds H.T."/>
            <person name="Vijayakumar V."/>
            <person name="Gluck-Thaler E."/>
            <person name="Korotkin H.B."/>
            <person name="Matheny P.B."/>
            <person name="Slot J.C."/>
        </authorList>
    </citation>
    <scope>NUCLEOTIDE SEQUENCE [LARGE SCALE GENOMIC DNA]</scope>
    <source>
        <strain evidence="2 3">2629</strain>
    </source>
</reference>
<accession>A0A409YJ69</accession>
<feature type="compositionally biased region" description="Low complexity" evidence="1">
    <location>
        <begin position="436"/>
        <end position="454"/>
    </location>
</feature>
<gene>
    <name evidence="2" type="ORF">CVT24_012392</name>
</gene>
<dbReference type="OrthoDB" id="3269821at2759"/>
<feature type="compositionally biased region" description="Low complexity" evidence="1">
    <location>
        <begin position="304"/>
        <end position="313"/>
    </location>
</feature>
<dbReference type="EMBL" id="NHTK01001106">
    <property type="protein sequence ID" value="PPR03079.1"/>
    <property type="molecule type" value="Genomic_DNA"/>
</dbReference>
<feature type="compositionally biased region" description="Polar residues" evidence="1">
    <location>
        <begin position="38"/>
        <end position="55"/>
    </location>
</feature>
<protein>
    <submittedName>
        <fullName evidence="2">Uncharacterized protein</fullName>
    </submittedName>
</protein>
<evidence type="ECO:0000256" key="1">
    <source>
        <dbReference type="SAM" id="MobiDB-lite"/>
    </source>
</evidence>
<feature type="region of interest" description="Disordered" evidence="1">
    <location>
        <begin position="262"/>
        <end position="369"/>
    </location>
</feature>
<evidence type="ECO:0000313" key="2">
    <source>
        <dbReference type="EMBL" id="PPR03079.1"/>
    </source>
</evidence>
<comment type="caution">
    <text evidence="2">The sequence shown here is derived from an EMBL/GenBank/DDBJ whole genome shotgun (WGS) entry which is preliminary data.</text>
</comment>
<feature type="region of interest" description="Disordered" evidence="1">
    <location>
        <begin position="436"/>
        <end position="461"/>
    </location>
</feature>
<organism evidence="2 3">
    <name type="scientific">Panaeolus cyanescens</name>
    <dbReference type="NCBI Taxonomy" id="181874"/>
    <lineage>
        <taxon>Eukaryota</taxon>
        <taxon>Fungi</taxon>
        <taxon>Dikarya</taxon>
        <taxon>Basidiomycota</taxon>
        <taxon>Agaricomycotina</taxon>
        <taxon>Agaricomycetes</taxon>
        <taxon>Agaricomycetidae</taxon>
        <taxon>Agaricales</taxon>
        <taxon>Agaricineae</taxon>
        <taxon>Galeropsidaceae</taxon>
        <taxon>Panaeolus</taxon>
    </lineage>
</organism>
<feature type="region of interest" description="Disordered" evidence="1">
    <location>
        <begin position="536"/>
        <end position="571"/>
    </location>
</feature>
<feature type="region of interest" description="Disordered" evidence="1">
    <location>
        <begin position="38"/>
        <end position="116"/>
    </location>
</feature>
<sequence>MAVLSSTSPVPQIPPMRPLSLYPTAVSTPLTSLTATEVISHSSTTTRSSMLNSPRSLPPLASIPEPNHPSIITHKPRQQLAFSSEPPADGLVTSRSKPQLRAPRTKSPTPPAPRVLSSFMPRTSNSSLPATLHVPNILSALVAHLSWADLYPLLITCKALWDLFRHTALRDVVLSRFVPGYAYALRSRGSNQLANVQVSIHDLDLLLISQRVALHRYPIHALRTLSALFPTFEDDQMTTKLAALTQAHSRFVLLMQSLVHSSDESLPTEPEEGRLKPRFSPVQSVRELTFPAPLAYTQPPPSTPSGTTDGLTSNKKKPRTKHGRSASQPSRGVVNPEKLVKSRPPPLLDFSSNSAHGPRPSASSLSSMLSADMPKKGRRLSIFGKNAPHVQPPPPEEPRTLQIYSNSWRRTSYSPHTSYADENGFTSLKRPNRRFASANASSDSSLSFCPSRSSLGGTDSPVSPALPLRMATPHDLTMATSRVRAPILRVFVPCTRLEDGDESVMQCEEQLKSSELWKHLSTGDVICNLGYIPPAAEDTSSDGDHPSATGSDRITMRRMSARSQPSSASSVASPSTVKWLLFNGYFLVPYTPPDLLPLDQPLNLPTPFYYSHLLSATANPTFIINRLPVCDDVPQLTLINTTSKIPSPHSPKGYVIVKKYAWTARVVRLRMGDEGEMGDGWFGEWVLEGEGTEEGKQLLLNALSGYVIGRRMWEVIREKSGGGRLWLKLLPA</sequence>
<dbReference type="AlphaFoldDB" id="A0A409YJ69"/>
<feature type="compositionally biased region" description="Low complexity" evidence="1">
    <location>
        <begin position="557"/>
        <end position="571"/>
    </location>
</feature>